<keyword evidence="4 8" id="KW-1133">Transmembrane helix</keyword>
<dbReference type="Pfam" id="PF03006">
    <property type="entry name" value="HlyIII"/>
    <property type="match status" value="1"/>
</dbReference>
<protein>
    <submittedName>
        <fullName evidence="9">Uncharacterized protein</fullName>
    </submittedName>
</protein>
<evidence type="ECO:0000256" key="1">
    <source>
        <dbReference type="ARBA" id="ARBA00004141"/>
    </source>
</evidence>
<gene>
    <name evidence="9" type="ORF">B0H67DRAFT_611875</name>
</gene>
<feature type="transmembrane region" description="Helical" evidence="8">
    <location>
        <begin position="30"/>
        <end position="53"/>
    </location>
</feature>
<feature type="region of interest" description="Disordered" evidence="7">
    <location>
        <begin position="256"/>
        <end position="319"/>
    </location>
</feature>
<feature type="region of interest" description="Disordered" evidence="7">
    <location>
        <begin position="230"/>
        <end position="249"/>
    </location>
</feature>
<feature type="transmembrane region" description="Helical" evidence="8">
    <location>
        <begin position="60"/>
        <end position="82"/>
    </location>
</feature>
<evidence type="ECO:0000256" key="2">
    <source>
        <dbReference type="ARBA" id="ARBA00007018"/>
    </source>
</evidence>
<evidence type="ECO:0000256" key="7">
    <source>
        <dbReference type="SAM" id="MobiDB-lite"/>
    </source>
</evidence>
<keyword evidence="10" id="KW-1185">Reference proteome</keyword>
<dbReference type="EMBL" id="JAUKUA010000005">
    <property type="protein sequence ID" value="KAK0711916.1"/>
    <property type="molecule type" value="Genomic_DNA"/>
</dbReference>
<evidence type="ECO:0000256" key="6">
    <source>
        <dbReference type="PIRSR" id="PIRSR604254-1"/>
    </source>
</evidence>
<feature type="compositionally biased region" description="Acidic residues" evidence="7">
    <location>
        <begin position="233"/>
        <end position="242"/>
    </location>
</feature>
<dbReference type="GO" id="GO:0038023">
    <property type="term" value="F:signaling receptor activity"/>
    <property type="evidence" value="ECO:0007669"/>
    <property type="project" value="TreeGrafter"/>
</dbReference>
<reference evidence="9" key="1">
    <citation type="submission" date="2023-06" db="EMBL/GenBank/DDBJ databases">
        <title>Genome-scale phylogeny and comparative genomics of the fungal order Sordariales.</title>
        <authorList>
            <consortium name="Lawrence Berkeley National Laboratory"/>
            <person name="Hensen N."/>
            <person name="Bonometti L."/>
            <person name="Westerberg I."/>
            <person name="Brannstrom I.O."/>
            <person name="Guillou S."/>
            <person name="Cros-Aarteil S."/>
            <person name="Calhoun S."/>
            <person name="Haridas S."/>
            <person name="Kuo A."/>
            <person name="Mondo S."/>
            <person name="Pangilinan J."/>
            <person name="Riley R."/>
            <person name="Labutti K."/>
            <person name="Andreopoulos B."/>
            <person name="Lipzen A."/>
            <person name="Chen C."/>
            <person name="Yanf M."/>
            <person name="Daum C."/>
            <person name="Ng V."/>
            <person name="Clum A."/>
            <person name="Steindorff A."/>
            <person name="Ohm R."/>
            <person name="Martin F."/>
            <person name="Silar P."/>
            <person name="Natvig D."/>
            <person name="Lalanne C."/>
            <person name="Gautier V."/>
            <person name="Ament-Velasquez S.L."/>
            <person name="Kruys A."/>
            <person name="Hutchinson M.I."/>
            <person name="Powell A.J."/>
            <person name="Barry K."/>
            <person name="Miller A.N."/>
            <person name="Grigoriev I.V."/>
            <person name="Debuchy R."/>
            <person name="Gladieux P."/>
            <person name="Thoren M.H."/>
            <person name="Johannesson H."/>
        </authorList>
    </citation>
    <scope>NUCLEOTIDE SEQUENCE</scope>
    <source>
        <strain evidence="9">SMH4607-1</strain>
    </source>
</reference>
<keyword evidence="6" id="KW-0479">Metal-binding</keyword>
<comment type="caution">
    <text evidence="9">The sequence shown here is derived from an EMBL/GenBank/DDBJ whole genome shotgun (WGS) entry which is preliminary data.</text>
</comment>
<evidence type="ECO:0000256" key="5">
    <source>
        <dbReference type="ARBA" id="ARBA00023136"/>
    </source>
</evidence>
<keyword evidence="6" id="KW-0862">Zinc</keyword>
<evidence type="ECO:0000313" key="9">
    <source>
        <dbReference type="EMBL" id="KAK0711916.1"/>
    </source>
</evidence>
<dbReference type="PANTHER" id="PTHR20855">
    <property type="entry name" value="ADIPOR/PROGESTIN RECEPTOR-RELATED"/>
    <property type="match status" value="1"/>
</dbReference>
<feature type="binding site" evidence="6">
    <location>
        <position position="14"/>
    </location>
    <ligand>
        <name>Zn(2+)</name>
        <dbReference type="ChEBI" id="CHEBI:29105"/>
    </ligand>
</feature>
<comment type="subcellular location">
    <subcellularLocation>
        <location evidence="1">Membrane</location>
        <topology evidence="1">Multi-pass membrane protein</topology>
    </subcellularLocation>
</comment>
<dbReference type="AlphaFoldDB" id="A0AA40A9U6"/>
<dbReference type="GO" id="GO:0046872">
    <property type="term" value="F:metal ion binding"/>
    <property type="evidence" value="ECO:0007669"/>
    <property type="project" value="UniProtKB-KW"/>
</dbReference>
<dbReference type="Proteomes" id="UP001172102">
    <property type="component" value="Unassembled WGS sequence"/>
</dbReference>
<keyword evidence="5 8" id="KW-0472">Membrane</keyword>
<dbReference type="PANTHER" id="PTHR20855:SF52">
    <property type="entry name" value="ADIPONECTIN RECEPTOR PROTEIN"/>
    <property type="match status" value="1"/>
</dbReference>
<evidence type="ECO:0000256" key="4">
    <source>
        <dbReference type="ARBA" id="ARBA00022989"/>
    </source>
</evidence>
<accession>A0AA40A9U6</accession>
<evidence type="ECO:0000256" key="3">
    <source>
        <dbReference type="ARBA" id="ARBA00022692"/>
    </source>
</evidence>
<organism evidence="9 10">
    <name type="scientific">Lasiosphaeris hirsuta</name>
    <dbReference type="NCBI Taxonomy" id="260670"/>
    <lineage>
        <taxon>Eukaryota</taxon>
        <taxon>Fungi</taxon>
        <taxon>Dikarya</taxon>
        <taxon>Ascomycota</taxon>
        <taxon>Pezizomycotina</taxon>
        <taxon>Sordariomycetes</taxon>
        <taxon>Sordariomycetidae</taxon>
        <taxon>Sordariales</taxon>
        <taxon>Lasiosphaeriaceae</taxon>
        <taxon>Lasiosphaeris</taxon>
    </lineage>
</organism>
<dbReference type="GO" id="GO:0006882">
    <property type="term" value="P:intracellular zinc ion homeostasis"/>
    <property type="evidence" value="ECO:0007669"/>
    <property type="project" value="TreeGrafter"/>
</dbReference>
<dbReference type="GO" id="GO:0016020">
    <property type="term" value="C:membrane"/>
    <property type="evidence" value="ECO:0007669"/>
    <property type="project" value="UniProtKB-SubCell"/>
</dbReference>
<dbReference type="InterPro" id="IPR004254">
    <property type="entry name" value="AdipoR/HlyIII-related"/>
</dbReference>
<proteinExistence type="inferred from homology"/>
<feature type="compositionally biased region" description="Basic and acidic residues" evidence="7">
    <location>
        <begin position="296"/>
        <end position="311"/>
    </location>
</feature>
<evidence type="ECO:0000256" key="8">
    <source>
        <dbReference type="SAM" id="Phobius"/>
    </source>
</evidence>
<name>A0AA40A9U6_9PEZI</name>
<feature type="binding site" evidence="6">
    <location>
        <position position="137"/>
    </location>
    <ligand>
        <name>Zn(2+)</name>
        <dbReference type="ChEBI" id="CHEBI:29105"/>
    </ligand>
</feature>
<sequence>MGVVVYFTLSTVFHTFSDHSPHMRKFGNGLYHPGIVLVMWGTAVSGAHFAFYYQPAVRNTYIVLLTATVAGCGSGVSLFTPIAHGLIRVGWVVLDDMMGLQSFFRLGLINFSGSLVYATRIPERWFLRTFDLLEQSHNWMTWDKGRLGFTFTITVHEQHRSRTKPSTNYTIHKTTYTISIMNGDKKASFLKAYAATIQQNDGQHPQETEYYINWELLRPKSPRVIKNIAPDDQFLDDPETSVEDTASRASETLAAKTGGGFAPSDSPDLTPCPAPHPPKREDRLGEASQSTYHKRQVSDSDKTDSDKREAVAEEVPENNELLLKHLIERLFPEFALTHSFKVERVR</sequence>
<keyword evidence="3 8" id="KW-0812">Transmembrane</keyword>
<evidence type="ECO:0000313" key="10">
    <source>
        <dbReference type="Proteomes" id="UP001172102"/>
    </source>
</evidence>
<feature type="transmembrane region" description="Helical" evidence="8">
    <location>
        <begin position="102"/>
        <end position="119"/>
    </location>
</feature>
<comment type="similarity">
    <text evidence="2">Belongs to the ADIPOR family.</text>
</comment>